<dbReference type="EMBL" id="ML119915">
    <property type="protein sequence ID" value="RPA71589.1"/>
    <property type="molecule type" value="Genomic_DNA"/>
</dbReference>
<sequence length="380" mass="43794">MNLTQHFRLHHAIPASESMMPSSLLGLAQSKHGNQLRTRKLRSRTVKYSTGSVTKNRAATFKKRASKLQVRNARYNGPSPPIPEHGQDAEGVSKCSRIRPRDPSARPIVDIPTNILSRIFSHLHTAQAYLSMHLVCRRFHTVASSTVTRRLFAHTWFSTNCNDSRNKAPSLVQYLARYIRLHCIKGNGDEYCTTQHPLLDESKMNPRRFMLLIRNEKEVSWRFHAFGEFTVPCFYTGSGERYARTMMQIEKDMEDATVPEGGWLMDNIGDVLQVPDVVFAEGVIRTFNEIETHGIKEGYEPTCRRDLFSNNQSPYGHPYLWRMQLMRDTYVCNCVASNPSTMREREEWIEAEEVLNGSAERTRKRMSSYTAPLRFWPPGY</sequence>
<evidence type="ECO:0000313" key="3">
    <source>
        <dbReference type="Proteomes" id="UP000275078"/>
    </source>
</evidence>
<dbReference type="InterPro" id="IPR001810">
    <property type="entry name" value="F-box_dom"/>
</dbReference>
<dbReference type="Proteomes" id="UP000275078">
    <property type="component" value="Unassembled WGS sequence"/>
</dbReference>
<protein>
    <recommendedName>
        <fullName evidence="1">F-box domain-containing protein</fullName>
    </recommendedName>
</protein>
<dbReference type="InterPro" id="IPR036047">
    <property type="entry name" value="F-box-like_dom_sf"/>
</dbReference>
<reference evidence="2 3" key="1">
    <citation type="journal article" date="2018" name="Nat. Ecol. Evol.">
        <title>Pezizomycetes genomes reveal the molecular basis of ectomycorrhizal truffle lifestyle.</title>
        <authorList>
            <person name="Murat C."/>
            <person name="Payen T."/>
            <person name="Noel B."/>
            <person name="Kuo A."/>
            <person name="Morin E."/>
            <person name="Chen J."/>
            <person name="Kohler A."/>
            <person name="Krizsan K."/>
            <person name="Balestrini R."/>
            <person name="Da Silva C."/>
            <person name="Montanini B."/>
            <person name="Hainaut M."/>
            <person name="Levati E."/>
            <person name="Barry K.W."/>
            <person name="Belfiori B."/>
            <person name="Cichocki N."/>
            <person name="Clum A."/>
            <person name="Dockter R.B."/>
            <person name="Fauchery L."/>
            <person name="Guy J."/>
            <person name="Iotti M."/>
            <person name="Le Tacon F."/>
            <person name="Lindquist E.A."/>
            <person name="Lipzen A."/>
            <person name="Malagnac F."/>
            <person name="Mello A."/>
            <person name="Molinier V."/>
            <person name="Miyauchi S."/>
            <person name="Poulain J."/>
            <person name="Riccioni C."/>
            <person name="Rubini A."/>
            <person name="Sitrit Y."/>
            <person name="Splivallo R."/>
            <person name="Traeger S."/>
            <person name="Wang M."/>
            <person name="Zifcakova L."/>
            <person name="Wipf D."/>
            <person name="Zambonelli A."/>
            <person name="Paolocci F."/>
            <person name="Nowrousian M."/>
            <person name="Ottonello S."/>
            <person name="Baldrian P."/>
            <person name="Spatafora J.W."/>
            <person name="Henrissat B."/>
            <person name="Nagy L.G."/>
            <person name="Aury J.M."/>
            <person name="Wincker P."/>
            <person name="Grigoriev I.V."/>
            <person name="Bonfante P."/>
            <person name="Martin F.M."/>
        </authorList>
    </citation>
    <scope>NUCLEOTIDE SEQUENCE [LARGE SCALE GENOMIC DNA]</scope>
    <source>
        <strain evidence="2 3">RN42</strain>
    </source>
</reference>
<feature type="domain" description="F-box" evidence="1">
    <location>
        <begin position="105"/>
        <end position="155"/>
    </location>
</feature>
<name>A0A3N4HAN4_ASCIM</name>
<dbReference type="Pfam" id="PF12937">
    <property type="entry name" value="F-box-like"/>
    <property type="match status" value="1"/>
</dbReference>
<evidence type="ECO:0000259" key="1">
    <source>
        <dbReference type="PROSITE" id="PS50181"/>
    </source>
</evidence>
<dbReference type="SUPFAM" id="SSF81383">
    <property type="entry name" value="F-box domain"/>
    <property type="match status" value="1"/>
</dbReference>
<accession>A0A3N4HAN4</accession>
<organism evidence="2 3">
    <name type="scientific">Ascobolus immersus RN42</name>
    <dbReference type="NCBI Taxonomy" id="1160509"/>
    <lineage>
        <taxon>Eukaryota</taxon>
        <taxon>Fungi</taxon>
        <taxon>Dikarya</taxon>
        <taxon>Ascomycota</taxon>
        <taxon>Pezizomycotina</taxon>
        <taxon>Pezizomycetes</taxon>
        <taxon>Pezizales</taxon>
        <taxon>Ascobolaceae</taxon>
        <taxon>Ascobolus</taxon>
    </lineage>
</organism>
<gene>
    <name evidence="2" type="ORF">BJ508DRAFT_315470</name>
</gene>
<dbReference type="PROSITE" id="PS50181">
    <property type="entry name" value="FBOX"/>
    <property type="match status" value="1"/>
</dbReference>
<proteinExistence type="predicted"/>
<dbReference type="Gene3D" id="1.20.1280.50">
    <property type="match status" value="1"/>
</dbReference>
<evidence type="ECO:0000313" key="2">
    <source>
        <dbReference type="EMBL" id="RPA71589.1"/>
    </source>
</evidence>
<dbReference type="AlphaFoldDB" id="A0A3N4HAN4"/>
<keyword evidence="3" id="KW-1185">Reference proteome</keyword>